<proteinExistence type="predicted"/>
<dbReference type="PANTHER" id="PTHR21223">
    <property type="entry name" value="CBY1-INTERACTING BAR DOMAIN-CONTAINING PROTEIN HOMOLOG"/>
    <property type="match status" value="1"/>
</dbReference>
<dbReference type="EMBL" id="BMAW01104176">
    <property type="protein sequence ID" value="GFT12913.1"/>
    <property type="molecule type" value="Genomic_DNA"/>
</dbReference>
<dbReference type="AlphaFoldDB" id="A0A8X6TG01"/>
<dbReference type="Proteomes" id="UP000887013">
    <property type="component" value="Unassembled WGS sequence"/>
</dbReference>
<dbReference type="GO" id="GO:0060271">
    <property type="term" value="P:cilium assembly"/>
    <property type="evidence" value="ECO:0007669"/>
    <property type="project" value="TreeGrafter"/>
</dbReference>
<reference evidence="1" key="1">
    <citation type="submission" date="2020-08" db="EMBL/GenBank/DDBJ databases">
        <title>Multicomponent nature underlies the extraordinary mechanical properties of spider dragline silk.</title>
        <authorList>
            <person name="Kono N."/>
            <person name="Nakamura H."/>
            <person name="Mori M."/>
            <person name="Yoshida Y."/>
            <person name="Ohtoshi R."/>
            <person name="Malay A.D."/>
            <person name="Moran D.A.P."/>
            <person name="Tomita M."/>
            <person name="Numata K."/>
            <person name="Arakawa K."/>
        </authorList>
    </citation>
    <scope>NUCLEOTIDE SEQUENCE</scope>
</reference>
<accession>A0A8X6TG01</accession>
<sequence>MALDLRSSELEHSFIKERICNVEKHFSEISSKFSAYNKKLAYVRDCGDDLAKSILSFATKENLNITLRSSLMQFADLFIAIQEYRDAQIQRADVKVVHELVNYNPICKKAKNDLKTCFEIRAKEIAKKSQLEKARGKNPTNWQKIAQAERAMNQAKEEATQTTIDLFKKIDNFERKKIEDIKNVFLEFIKIEMVFHAKAIELYTTAYNVLKNIKVEDDLKEFQSHFRSYTAPSQHDVPTGNVQNNEDTSRIQHDDMTFHAQNQTEQTENVSNISLKSCVKSKASIHVPSSSFISPVSKKHREVRMSDTKSRIKVENSSSNFGSFVESKFDFGDHCV</sequence>
<dbReference type="SUPFAM" id="SSF103657">
    <property type="entry name" value="BAR/IMD domain-like"/>
    <property type="match status" value="1"/>
</dbReference>
<evidence type="ECO:0000313" key="1">
    <source>
        <dbReference type="EMBL" id="GFT12913.1"/>
    </source>
</evidence>
<protein>
    <submittedName>
        <fullName evidence="1">Protein FAM92A</fullName>
    </submittedName>
</protein>
<dbReference type="PANTHER" id="PTHR21223:SF2">
    <property type="entry name" value="CBY1-INTERACTING BAR DOMAIN-CONTAINING PROTEIN HOMOLOG"/>
    <property type="match status" value="1"/>
</dbReference>
<name>A0A8X6TG01_NEPPI</name>
<dbReference type="InterPro" id="IPR009602">
    <property type="entry name" value="CBAR/FAM92"/>
</dbReference>
<dbReference type="Gene3D" id="1.20.1270.60">
    <property type="entry name" value="Arfaptin homology (AH) domain/BAR domain"/>
    <property type="match status" value="1"/>
</dbReference>
<dbReference type="OrthoDB" id="60621at2759"/>
<comment type="caution">
    <text evidence="1">The sequence shown here is derived from an EMBL/GenBank/DDBJ whole genome shotgun (WGS) entry which is preliminary data.</text>
</comment>
<evidence type="ECO:0000313" key="2">
    <source>
        <dbReference type="Proteomes" id="UP000887013"/>
    </source>
</evidence>
<dbReference type="InterPro" id="IPR027267">
    <property type="entry name" value="AH/BAR_dom_sf"/>
</dbReference>
<dbReference type="Pfam" id="PF06730">
    <property type="entry name" value="FAM92"/>
    <property type="match status" value="1"/>
</dbReference>
<keyword evidence="2" id="KW-1185">Reference proteome</keyword>
<dbReference type="GO" id="GO:0036064">
    <property type="term" value="C:ciliary basal body"/>
    <property type="evidence" value="ECO:0007669"/>
    <property type="project" value="TreeGrafter"/>
</dbReference>
<gene>
    <name evidence="1" type="primary">Fam92a</name>
    <name evidence="1" type="ORF">NPIL_519321</name>
</gene>
<organism evidence="1 2">
    <name type="scientific">Nephila pilipes</name>
    <name type="common">Giant wood spider</name>
    <name type="synonym">Nephila maculata</name>
    <dbReference type="NCBI Taxonomy" id="299642"/>
    <lineage>
        <taxon>Eukaryota</taxon>
        <taxon>Metazoa</taxon>
        <taxon>Ecdysozoa</taxon>
        <taxon>Arthropoda</taxon>
        <taxon>Chelicerata</taxon>
        <taxon>Arachnida</taxon>
        <taxon>Araneae</taxon>
        <taxon>Araneomorphae</taxon>
        <taxon>Entelegynae</taxon>
        <taxon>Araneoidea</taxon>
        <taxon>Nephilidae</taxon>
        <taxon>Nephila</taxon>
    </lineage>
</organism>
<dbReference type="GO" id="GO:0035869">
    <property type="term" value="C:ciliary transition zone"/>
    <property type="evidence" value="ECO:0007669"/>
    <property type="project" value="TreeGrafter"/>
</dbReference>